<dbReference type="InterPro" id="IPR022874">
    <property type="entry name" value="Valine-tRNA_ligase_type_2"/>
</dbReference>
<dbReference type="GO" id="GO:0006438">
    <property type="term" value="P:valyl-tRNA aminoacylation"/>
    <property type="evidence" value="ECO:0007669"/>
    <property type="project" value="UniProtKB-UniRule"/>
</dbReference>
<dbReference type="InterPro" id="IPR002300">
    <property type="entry name" value="aa-tRNA-synth_Ia"/>
</dbReference>
<dbReference type="InterPro" id="IPR033705">
    <property type="entry name" value="Anticodon_Ia_Val"/>
</dbReference>
<accession>A0A4S2HC50</accession>
<comment type="caution">
    <text evidence="14">The sequence shown here is derived from an EMBL/GenBank/DDBJ whole genome shotgun (WGS) entry which is preliminary data.</text>
</comment>
<evidence type="ECO:0000259" key="13">
    <source>
        <dbReference type="Pfam" id="PF08264"/>
    </source>
</evidence>
<dbReference type="Gene3D" id="1.10.730.10">
    <property type="entry name" value="Isoleucyl-tRNA Synthetase, Domain 1"/>
    <property type="match status" value="1"/>
</dbReference>
<dbReference type="Pfam" id="PF00133">
    <property type="entry name" value="tRNA-synt_1"/>
    <property type="match status" value="1"/>
</dbReference>
<keyword evidence="15" id="KW-1185">Reference proteome</keyword>
<dbReference type="CDD" id="cd07962">
    <property type="entry name" value="Anticodon_Ia_Val"/>
    <property type="match status" value="1"/>
</dbReference>
<dbReference type="PRINTS" id="PR00986">
    <property type="entry name" value="TRNASYNTHVAL"/>
</dbReference>
<evidence type="ECO:0000256" key="5">
    <source>
        <dbReference type="ARBA" id="ARBA00022741"/>
    </source>
</evidence>
<dbReference type="RefSeq" id="WP_135944779.1">
    <property type="nucleotide sequence ID" value="NZ_BMEI01000002.1"/>
</dbReference>
<gene>
    <name evidence="14" type="ORF">E5162_08345</name>
</gene>
<keyword evidence="3" id="KW-0963">Cytoplasm</keyword>
<dbReference type="EC" id="6.1.1.9" evidence="2 10"/>
<dbReference type="SUPFAM" id="SSF50677">
    <property type="entry name" value="ValRS/IleRS/LeuRS editing domain"/>
    <property type="match status" value="1"/>
</dbReference>
<evidence type="ECO:0000256" key="10">
    <source>
        <dbReference type="NCBIfam" id="TIGR00422"/>
    </source>
</evidence>
<dbReference type="Proteomes" id="UP000305451">
    <property type="component" value="Unassembled WGS sequence"/>
</dbReference>
<dbReference type="PROSITE" id="PS00178">
    <property type="entry name" value="AA_TRNA_LIGASE_I"/>
    <property type="match status" value="1"/>
</dbReference>
<dbReference type="SUPFAM" id="SSF52374">
    <property type="entry name" value="Nucleotidylyl transferase"/>
    <property type="match status" value="1"/>
</dbReference>
<dbReference type="AlphaFoldDB" id="A0A4S2HC50"/>
<evidence type="ECO:0000256" key="7">
    <source>
        <dbReference type="ARBA" id="ARBA00022917"/>
    </source>
</evidence>
<evidence type="ECO:0000256" key="8">
    <source>
        <dbReference type="ARBA" id="ARBA00023146"/>
    </source>
</evidence>
<comment type="subcellular location">
    <subcellularLocation>
        <location evidence="1">Cytoplasm</location>
    </subcellularLocation>
</comment>
<dbReference type="PANTHER" id="PTHR11946">
    <property type="entry name" value="VALYL-TRNA SYNTHETASES"/>
    <property type="match status" value="1"/>
</dbReference>
<evidence type="ECO:0000313" key="14">
    <source>
        <dbReference type="EMBL" id="TGY93062.1"/>
    </source>
</evidence>
<dbReference type="OrthoDB" id="9810365at2"/>
<dbReference type="EMBL" id="SRXV01000002">
    <property type="protein sequence ID" value="TGY93062.1"/>
    <property type="molecule type" value="Genomic_DNA"/>
</dbReference>
<keyword evidence="7 11" id="KW-0648">Protein biosynthesis</keyword>
<organism evidence="14 15">
    <name type="scientific">Marinicauda pacifica</name>
    <dbReference type="NCBI Taxonomy" id="1133559"/>
    <lineage>
        <taxon>Bacteria</taxon>
        <taxon>Pseudomonadati</taxon>
        <taxon>Pseudomonadota</taxon>
        <taxon>Alphaproteobacteria</taxon>
        <taxon>Maricaulales</taxon>
        <taxon>Maricaulaceae</taxon>
        <taxon>Marinicauda</taxon>
    </lineage>
</organism>
<feature type="domain" description="Aminoacyl-tRNA synthetase class Ia" evidence="12">
    <location>
        <begin position="17"/>
        <end position="594"/>
    </location>
</feature>
<proteinExistence type="inferred from homology"/>
<comment type="similarity">
    <text evidence="11">Belongs to the class-I aminoacyl-tRNA synthetase family.</text>
</comment>
<evidence type="ECO:0000256" key="3">
    <source>
        <dbReference type="ARBA" id="ARBA00022490"/>
    </source>
</evidence>
<dbReference type="GO" id="GO:0005829">
    <property type="term" value="C:cytosol"/>
    <property type="evidence" value="ECO:0007669"/>
    <property type="project" value="TreeGrafter"/>
</dbReference>
<protein>
    <recommendedName>
        <fullName evidence="2 10">Valine--tRNA ligase</fullName>
        <ecNumber evidence="2 10">6.1.1.9</ecNumber>
    </recommendedName>
</protein>
<dbReference type="NCBIfam" id="TIGR00422">
    <property type="entry name" value="valS"/>
    <property type="match status" value="1"/>
</dbReference>
<name>A0A4S2HC50_9PROT</name>
<keyword evidence="4 11" id="KW-0436">Ligase</keyword>
<dbReference type="InterPro" id="IPR001412">
    <property type="entry name" value="aa-tRNA-synth_I_CS"/>
</dbReference>
<evidence type="ECO:0000256" key="11">
    <source>
        <dbReference type="RuleBase" id="RU363035"/>
    </source>
</evidence>
<dbReference type="GO" id="GO:0004832">
    <property type="term" value="F:valine-tRNA ligase activity"/>
    <property type="evidence" value="ECO:0007669"/>
    <property type="project" value="UniProtKB-UniRule"/>
</dbReference>
<dbReference type="PANTHER" id="PTHR11946:SF93">
    <property type="entry name" value="VALINE--TRNA LIGASE, CHLOROPLASTIC_MITOCHONDRIAL 2"/>
    <property type="match status" value="1"/>
</dbReference>
<reference evidence="14 15" key="1">
    <citation type="journal article" date="2013" name="Int. J. Syst. Evol. Microbiol.">
        <title>Marinicauda pacifica gen. nov., sp. nov., a prosthecate alphaproteobacterium of the family Hyphomonadaceae isolated from deep seawater.</title>
        <authorList>
            <person name="Zhang X.Y."/>
            <person name="Li G.W."/>
            <person name="Wang C.S."/>
            <person name="Zhang Y.J."/>
            <person name="Xu X.W."/>
            <person name="Li H."/>
            <person name="Liu A."/>
            <person name="Liu C."/>
            <person name="Xie B.B."/>
            <person name="Qin Q.L."/>
            <person name="Xu Z."/>
            <person name="Chen X.L."/>
            <person name="Zhou B.C."/>
            <person name="Zhang Y.Z."/>
        </authorList>
    </citation>
    <scope>NUCLEOTIDE SEQUENCE [LARGE SCALE GENOMIC DNA]</scope>
    <source>
        <strain evidence="14 15">P-1 km-3</strain>
    </source>
</reference>
<dbReference type="InterPro" id="IPR013155">
    <property type="entry name" value="M/V/L/I-tRNA-synth_anticd-bd"/>
</dbReference>
<dbReference type="InterPro" id="IPR002303">
    <property type="entry name" value="Valyl-tRNA_ligase"/>
</dbReference>
<dbReference type="SUPFAM" id="SSF47323">
    <property type="entry name" value="Anticodon-binding domain of a subclass of class I aminoacyl-tRNA synthetases"/>
    <property type="match status" value="1"/>
</dbReference>
<dbReference type="InterPro" id="IPR009008">
    <property type="entry name" value="Val/Leu/Ile-tRNA-synth_edit"/>
</dbReference>
<dbReference type="InterPro" id="IPR014729">
    <property type="entry name" value="Rossmann-like_a/b/a_fold"/>
</dbReference>
<evidence type="ECO:0000256" key="2">
    <source>
        <dbReference type="ARBA" id="ARBA00013169"/>
    </source>
</evidence>
<evidence type="ECO:0000313" key="15">
    <source>
        <dbReference type="Proteomes" id="UP000305451"/>
    </source>
</evidence>
<dbReference type="FunFam" id="3.40.50.620:FF:000192">
    <property type="entry name" value="Valine--tRNA ligase"/>
    <property type="match status" value="1"/>
</dbReference>
<dbReference type="HAMAP" id="MF_02005">
    <property type="entry name" value="Val_tRNA_synth_type2"/>
    <property type="match status" value="1"/>
</dbReference>
<dbReference type="NCBIfam" id="NF009687">
    <property type="entry name" value="PRK13208.1"/>
    <property type="match status" value="1"/>
</dbReference>
<dbReference type="InterPro" id="IPR009080">
    <property type="entry name" value="tRNAsynth_Ia_anticodon-bd"/>
</dbReference>
<evidence type="ECO:0000256" key="4">
    <source>
        <dbReference type="ARBA" id="ARBA00022598"/>
    </source>
</evidence>
<keyword evidence="8 11" id="KW-0030">Aminoacyl-tRNA synthetase</keyword>
<dbReference type="Gene3D" id="3.40.50.620">
    <property type="entry name" value="HUPs"/>
    <property type="match status" value="2"/>
</dbReference>
<evidence type="ECO:0000259" key="12">
    <source>
        <dbReference type="Pfam" id="PF00133"/>
    </source>
</evidence>
<sequence length="860" mass="96733">MKEFPNKYKPAQAESECLDRWAKDEAFKWDPTAPADSDYVIDTPPPTVSGALHIGHIYSYTQADILARYFRMSGRNVLYPIGWDDNGLPTERLVEKVKKVRGGTMAREEFVALCREVIPPYEQQFRDLFGRIGLSVDWSREYQTISDESRTISQMSFLDLHEKGLLERRLEPTLWDPADRTAIAQAEVEEIEREGKLNQIPFQIEGGGEPAVIATTRPELIGGCGALMIHPEHPRAKELVGKRAISPLYNVPVPIIADEAVDPEKGTGIVMCCTFGDVQDINWFRAHRLPLRVVIDRAGKMKETLEIGSDDWPTLDLARAQSTIEALAGLKAEKAKAQILEILKDEGLLLKQDTTHQVVPVAERSGAPLEIIVTPQWFIKTLEYKDQILEKGREITWRPEYMRQRFESWVEGLKWDWSISRQRHFGVPLPVWYSKRAGEEGRIIVPGADELPVDPTTDLPKGYEAHEVEGERDVMDTWATSSVSPQLNTRAISETYAVGDYETHKRLFPMALRPQAHEIIRTWAFYTIVKALHHERAIPWKNIAISGWCLASDGSKMSKSKGNVIDPIKLLDEHGSDVVRYWTGTSRLGHDTALSPNTLGQGKRLVNKLWNAVKLAHMSLSGTSITPTSARADLEAGHIVHPLDKWLLGRLSETVKRASEAFEDYEYAQALRVAEDFFWRTYCDNYLEMVKHRTRFEGEPDAGERSALYTLHHASVTLIRLFAPFTPYVTDVLNDIMLGNDTTDPRTVHARGEWPRQDDQIDPDALRARGDTFVAILAAARKVKSELQVSMRAEVESLTISGGEGDIETLIGETVEDIKAVTNARQILRAEHAPDGAPSALSPDERFTVTLTMVPAAEEG</sequence>
<feature type="domain" description="Methionyl/Valyl/Leucyl/Isoleucyl-tRNA synthetase anticodon-binding" evidence="13">
    <location>
        <begin position="644"/>
        <end position="796"/>
    </location>
</feature>
<evidence type="ECO:0000256" key="1">
    <source>
        <dbReference type="ARBA" id="ARBA00004496"/>
    </source>
</evidence>
<comment type="catalytic activity">
    <reaction evidence="9">
        <text>tRNA(Val) + L-valine + ATP = L-valyl-tRNA(Val) + AMP + diphosphate</text>
        <dbReference type="Rhea" id="RHEA:10704"/>
        <dbReference type="Rhea" id="RHEA-COMP:9672"/>
        <dbReference type="Rhea" id="RHEA-COMP:9708"/>
        <dbReference type="ChEBI" id="CHEBI:30616"/>
        <dbReference type="ChEBI" id="CHEBI:33019"/>
        <dbReference type="ChEBI" id="CHEBI:57762"/>
        <dbReference type="ChEBI" id="CHEBI:78442"/>
        <dbReference type="ChEBI" id="CHEBI:78537"/>
        <dbReference type="ChEBI" id="CHEBI:456215"/>
        <dbReference type="EC" id="6.1.1.9"/>
    </reaction>
</comment>
<keyword evidence="5 11" id="KW-0547">Nucleotide-binding</keyword>
<evidence type="ECO:0000256" key="6">
    <source>
        <dbReference type="ARBA" id="ARBA00022840"/>
    </source>
</evidence>
<dbReference type="Pfam" id="PF08264">
    <property type="entry name" value="Anticodon_1"/>
    <property type="match status" value="1"/>
</dbReference>
<evidence type="ECO:0000256" key="9">
    <source>
        <dbReference type="ARBA" id="ARBA00047552"/>
    </source>
</evidence>
<dbReference type="GO" id="GO:0005524">
    <property type="term" value="F:ATP binding"/>
    <property type="evidence" value="ECO:0007669"/>
    <property type="project" value="UniProtKB-KW"/>
</dbReference>
<keyword evidence="6 11" id="KW-0067">ATP-binding</keyword>
<dbReference type="GO" id="GO:0002161">
    <property type="term" value="F:aminoacyl-tRNA deacylase activity"/>
    <property type="evidence" value="ECO:0007669"/>
    <property type="project" value="InterPro"/>
</dbReference>